<gene>
    <name evidence="3" type="ORF">J2771_002822</name>
</gene>
<keyword evidence="2" id="KW-0472">Membrane</keyword>
<keyword evidence="2" id="KW-0812">Transmembrane</keyword>
<evidence type="ECO:0000256" key="2">
    <source>
        <dbReference type="SAM" id="Phobius"/>
    </source>
</evidence>
<keyword evidence="1" id="KW-0175">Coiled coil</keyword>
<organism evidence="3 4">
    <name type="scientific">Acinetobacter calcoaceticus</name>
    <dbReference type="NCBI Taxonomy" id="471"/>
    <lineage>
        <taxon>Bacteria</taxon>
        <taxon>Pseudomonadati</taxon>
        <taxon>Pseudomonadota</taxon>
        <taxon>Gammaproteobacteria</taxon>
        <taxon>Moraxellales</taxon>
        <taxon>Moraxellaceae</taxon>
        <taxon>Acinetobacter</taxon>
        <taxon>Acinetobacter calcoaceticus/baumannii complex</taxon>
    </lineage>
</organism>
<feature type="transmembrane region" description="Helical" evidence="2">
    <location>
        <begin position="185"/>
        <end position="202"/>
    </location>
</feature>
<proteinExistence type="predicted"/>
<feature type="coiled-coil region" evidence="1">
    <location>
        <begin position="2"/>
        <end position="29"/>
    </location>
</feature>
<name>A0ABD5AQC4_ACICA</name>
<evidence type="ECO:0000313" key="4">
    <source>
        <dbReference type="Proteomes" id="UP001240164"/>
    </source>
</evidence>
<keyword evidence="2" id="KW-1133">Transmembrane helix</keyword>
<dbReference type="Proteomes" id="UP001240164">
    <property type="component" value="Unassembled WGS sequence"/>
</dbReference>
<protein>
    <submittedName>
        <fullName evidence="3">Uncharacterized protein</fullName>
    </submittedName>
</protein>
<reference evidence="3 4" key="1">
    <citation type="submission" date="2023-07" db="EMBL/GenBank/DDBJ databases">
        <title>Sorghum-associated microbial communities from plants grown in Nebraska, USA.</title>
        <authorList>
            <person name="Schachtman D."/>
        </authorList>
    </citation>
    <scope>NUCLEOTIDE SEQUENCE [LARGE SCALE GENOMIC DNA]</scope>
    <source>
        <strain evidence="3 4">CC146</strain>
    </source>
</reference>
<sequence>MNQKIEEGLKNLNNEKNIVENKIIEFAKSDYIQFLESKSEEDNNLINALGELQLLFKSTLNSSNEINLIRLFDKKIEELQNSANNKSGSRNPSSILEMMSVVYKNDYTFYLSEINNLIGILNRYKGLKSTFDDLLVDNLREAIVDVNKELVGFRKSRNIADNLMTEDIYNSAVIKYRKTEKNYRYLFLGTLLTVILVSLKLWDTDYINNIINQPSYAKSAIFWSVKITTLIASITLITYFLKQSAHYQRLADQNYQTQLELQAYPTFMESIPTYEAASVRKELALKYFGREIDGAAQKDMSNLISDQMKSTTEMVKATTEAIKNLKG</sequence>
<dbReference type="RefSeq" id="WP_307012502.1">
    <property type="nucleotide sequence ID" value="NZ_JAUSQP010000005.1"/>
</dbReference>
<comment type="caution">
    <text evidence="3">The sequence shown here is derived from an EMBL/GenBank/DDBJ whole genome shotgun (WGS) entry which is preliminary data.</text>
</comment>
<dbReference type="EMBL" id="JAUSQP010000005">
    <property type="protein sequence ID" value="MDP9804533.1"/>
    <property type="molecule type" value="Genomic_DNA"/>
</dbReference>
<feature type="transmembrane region" description="Helical" evidence="2">
    <location>
        <begin position="222"/>
        <end position="241"/>
    </location>
</feature>
<dbReference type="AlphaFoldDB" id="A0ABD5AQC4"/>
<evidence type="ECO:0000256" key="1">
    <source>
        <dbReference type="SAM" id="Coils"/>
    </source>
</evidence>
<evidence type="ECO:0000313" key="3">
    <source>
        <dbReference type="EMBL" id="MDP9804533.1"/>
    </source>
</evidence>
<accession>A0ABD5AQC4</accession>